<dbReference type="GO" id="GO:0005829">
    <property type="term" value="C:cytosol"/>
    <property type="evidence" value="ECO:0007669"/>
    <property type="project" value="TreeGrafter"/>
</dbReference>
<evidence type="ECO:0000313" key="11">
    <source>
        <dbReference type="EMBL" id="KKK74035.1"/>
    </source>
</evidence>
<feature type="non-terminal residue" evidence="11">
    <location>
        <position position="241"/>
    </location>
</feature>
<accession>A0A0F8YK00</accession>
<dbReference type="GO" id="GO:0006233">
    <property type="term" value="P:dTDP biosynthetic process"/>
    <property type="evidence" value="ECO:0007669"/>
    <property type="project" value="InterPro"/>
</dbReference>
<dbReference type="Pfam" id="PF02223">
    <property type="entry name" value="Thymidylate_kin"/>
    <property type="match status" value="1"/>
</dbReference>
<keyword evidence="5" id="KW-0547">Nucleotide-binding</keyword>
<dbReference type="HAMAP" id="MF_00165">
    <property type="entry name" value="Thymidylate_kinase"/>
    <property type="match status" value="1"/>
</dbReference>
<keyword evidence="3" id="KW-0808">Transferase</keyword>
<keyword evidence="4" id="KW-0545">Nucleotide biosynthesis</keyword>
<dbReference type="CDD" id="cd01672">
    <property type="entry name" value="TMPK"/>
    <property type="match status" value="1"/>
</dbReference>
<feature type="compositionally biased region" description="Basic residues" evidence="9">
    <location>
        <begin position="193"/>
        <end position="205"/>
    </location>
</feature>
<dbReference type="EMBL" id="LAZR01056509">
    <property type="protein sequence ID" value="KKK74035.1"/>
    <property type="molecule type" value="Genomic_DNA"/>
</dbReference>
<comment type="similarity">
    <text evidence="1">Belongs to the thymidylate kinase family.</text>
</comment>
<dbReference type="EC" id="2.7.4.9" evidence="2"/>
<gene>
    <name evidence="11" type="ORF">LCGC14_2887780</name>
</gene>
<feature type="domain" description="Thymidylate kinase-like" evidence="10">
    <location>
        <begin position="5"/>
        <end position="131"/>
    </location>
</feature>
<proteinExistence type="inferred from homology"/>
<evidence type="ECO:0000256" key="3">
    <source>
        <dbReference type="ARBA" id="ARBA00022679"/>
    </source>
</evidence>
<dbReference type="InterPro" id="IPR027417">
    <property type="entry name" value="P-loop_NTPase"/>
</dbReference>
<evidence type="ECO:0000256" key="9">
    <source>
        <dbReference type="SAM" id="MobiDB-lite"/>
    </source>
</evidence>
<dbReference type="InterPro" id="IPR039430">
    <property type="entry name" value="Thymidylate_kin-like_dom"/>
</dbReference>
<dbReference type="PANTHER" id="PTHR10344">
    <property type="entry name" value="THYMIDYLATE KINASE"/>
    <property type="match status" value="1"/>
</dbReference>
<dbReference type="PROSITE" id="PS01331">
    <property type="entry name" value="THYMIDYLATE_KINASE"/>
    <property type="match status" value="1"/>
</dbReference>
<dbReference type="NCBIfam" id="TIGR00041">
    <property type="entry name" value="DTMP_kinase"/>
    <property type="match status" value="1"/>
</dbReference>
<reference evidence="11" key="1">
    <citation type="journal article" date="2015" name="Nature">
        <title>Complex archaea that bridge the gap between prokaryotes and eukaryotes.</title>
        <authorList>
            <person name="Spang A."/>
            <person name="Saw J.H."/>
            <person name="Jorgensen S.L."/>
            <person name="Zaremba-Niedzwiedzka K."/>
            <person name="Martijn J."/>
            <person name="Lind A.E."/>
            <person name="van Eijk R."/>
            <person name="Schleper C."/>
            <person name="Guy L."/>
            <person name="Ettema T.J."/>
        </authorList>
    </citation>
    <scope>NUCLEOTIDE SEQUENCE</scope>
</reference>
<dbReference type="GO" id="GO:0004798">
    <property type="term" value="F:dTMP kinase activity"/>
    <property type="evidence" value="ECO:0007669"/>
    <property type="project" value="UniProtKB-EC"/>
</dbReference>
<evidence type="ECO:0000256" key="7">
    <source>
        <dbReference type="ARBA" id="ARBA00022840"/>
    </source>
</evidence>
<comment type="catalytic activity">
    <reaction evidence="8">
        <text>dTMP + ATP = dTDP + ADP</text>
        <dbReference type="Rhea" id="RHEA:13517"/>
        <dbReference type="ChEBI" id="CHEBI:30616"/>
        <dbReference type="ChEBI" id="CHEBI:58369"/>
        <dbReference type="ChEBI" id="CHEBI:63528"/>
        <dbReference type="ChEBI" id="CHEBI:456216"/>
        <dbReference type="EC" id="2.7.4.9"/>
    </reaction>
</comment>
<dbReference type="SUPFAM" id="SSF52540">
    <property type="entry name" value="P-loop containing nucleoside triphosphate hydrolases"/>
    <property type="match status" value="1"/>
</dbReference>
<dbReference type="InterPro" id="IPR018094">
    <property type="entry name" value="Thymidylate_kinase"/>
</dbReference>
<feature type="region of interest" description="Disordered" evidence="9">
    <location>
        <begin position="167"/>
        <end position="205"/>
    </location>
</feature>
<dbReference type="Gene3D" id="3.40.50.300">
    <property type="entry name" value="P-loop containing nucleotide triphosphate hydrolases"/>
    <property type="match status" value="1"/>
</dbReference>
<dbReference type="GO" id="GO:0006227">
    <property type="term" value="P:dUDP biosynthetic process"/>
    <property type="evidence" value="ECO:0007669"/>
    <property type="project" value="TreeGrafter"/>
</dbReference>
<keyword evidence="7" id="KW-0067">ATP-binding</keyword>
<dbReference type="GO" id="GO:0006235">
    <property type="term" value="P:dTTP biosynthetic process"/>
    <property type="evidence" value="ECO:0007669"/>
    <property type="project" value="TreeGrafter"/>
</dbReference>
<protein>
    <recommendedName>
        <fullName evidence="2">dTMP kinase</fullName>
        <ecNumber evidence="2">2.7.4.9</ecNumber>
    </recommendedName>
</protein>
<evidence type="ECO:0000256" key="1">
    <source>
        <dbReference type="ARBA" id="ARBA00009776"/>
    </source>
</evidence>
<evidence type="ECO:0000256" key="2">
    <source>
        <dbReference type="ARBA" id="ARBA00012980"/>
    </source>
</evidence>
<organism evidence="11">
    <name type="scientific">marine sediment metagenome</name>
    <dbReference type="NCBI Taxonomy" id="412755"/>
    <lineage>
        <taxon>unclassified sequences</taxon>
        <taxon>metagenomes</taxon>
        <taxon>ecological metagenomes</taxon>
    </lineage>
</organism>
<evidence type="ECO:0000256" key="5">
    <source>
        <dbReference type="ARBA" id="ARBA00022741"/>
    </source>
</evidence>
<keyword evidence="6" id="KW-0418">Kinase</keyword>
<evidence type="ECO:0000256" key="8">
    <source>
        <dbReference type="ARBA" id="ARBA00048743"/>
    </source>
</evidence>
<dbReference type="PANTHER" id="PTHR10344:SF4">
    <property type="entry name" value="UMP-CMP KINASE 2, MITOCHONDRIAL"/>
    <property type="match status" value="1"/>
</dbReference>
<dbReference type="GO" id="GO:0005524">
    <property type="term" value="F:ATP binding"/>
    <property type="evidence" value="ECO:0007669"/>
    <property type="project" value="UniProtKB-KW"/>
</dbReference>
<evidence type="ECO:0000256" key="6">
    <source>
        <dbReference type="ARBA" id="ARBA00022777"/>
    </source>
</evidence>
<dbReference type="AlphaFoldDB" id="A0A0F8YK00"/>
<comment type="caution">
    <text evidence="11">The sequence shown here is derived from an EMBL/GenBank/DDBJ whole genome shotgun (WGS) entry which is preliminary data.</text>
</comment>
<evidence type="ECO:0000259" key="10">
    <source>
        <dbReference type="Pfam" id="PF02223"/>
    </source>
</evidence>
<sequence>MFITFEGIEGSSKTTQAILLSQWLNELKIGHLLTKEPGASISKECRQIRKLLLDPESDIVSKAEFFLYLADRAQHVEKIIRPALDEGKLVISDRYSDSTYVYQGWGRRLDSEKIGPMIDFAANYVEPDITFTQLEQVKAEVLKQIYPTFQELEIDIVGEVPRGVYSKCGDDHKKKDKKSRNKKDTLIEEAQKHKPHRRKTQHRLRPRRTIIRRFDNRINGTIDLFPGHGRLHPARRSMEGL</sequence>
<feature type="compositionally biased region" description="Basic and acidic residues" evidence="9">
    <location>
        <begin position="182"/>
        <end position="192"/>
    </location>
</feature>
<dbReference type="InterPro" id="IPR018095">
    <property type="entry name" value="Thymidylate_kin_CS"/>
</dbReference>
<name>A0A0F8YK00_9ZZZZ</name>
<evidence type="ECO:0000256" key="4">
    <source>
        <dbReference type="ARBA" id="ARBA00022727"/>
    </source>
</evidence>